<dbReference type="AlphaFoldDB" id="A0AAT9G757"/>
<feature type="transmembrane region" description="Helical" evidence="9">
    <location>
        <begin position="174"/>
        <end position="196"/>
    </location>
</feature>
<evidence type="ECO:0000256" key="5">
    <source>
        <dbReference type="ARBA" id="ARBA00022856"/>
    </source>
</evidence>
<dbReference type="InterPro" id="IPR005279">
    <property type="entry name" value="Dipep/tripep_permease"/>
</dbReference>
<feature type="transmembrane region" description="Helical" evidence="9">
    <location>
        <begin position="107"/>
        <end position="128"/>
    </location>
</feature>
<evidence type="ECO:0000256" key="6">
    <source>
        <dbReference type="ARBA" id="ARBA00022989"/>
    </source>
</evidence>
<dbReference type="PANTHER" id="PTHR23517">
    <property type="entry name" value="RESISTANCE PROTEIN MDTM, PUTATIVE-RELATED-RELATED"/>
    <property type="match status" value="1"/>
</dbReference>
<dbReference type="Pfam" id="PF00854">
    <property type="entry name" value="PTR2"/>
    <property type="match status" value="1"/>
</dbReference>
<dbReference type="NCBIfam" id="TIGR00924">
    <property type="entry name" value="yjdL_sub1_fam"/>
    <property type="match status" value="1"/>
</dbReference>
<dbReference type="InterPro" id="IPR050171">
    <property type="entry name" value="MFS_Transporters"/>
</dbReference>
<dbReference type="InterPro" id="IPR018456">
    <property type="entry name" value="PTR2_symporter_CS"/>
</dbReference>
<dbReference type="SUPFAM" id="SSF103473">
    <property type="entry name" value="MFS general substrate transporter"/>
    <property type="match status" value="2"/>
</dbReference>
<dbReference type="GO" id="GO:0005886">
    <property type="term" value="C:plasma membrane"/>
    <property type="evidence" value="ECO:0007669"/>
    <property type="project" value="UniProtKB-SubCell"/>
</dbReference>
<evidence type="ECO:0000259" key="10">
    <source>
        <dbReference type="PROSITE" id="PS50850"/>
    </source>
</evidence>
<protein>
    <submittedName>
        <fullName evidence="11">Dipeptide permease DtpD</fullName>
    </submittedName>
</protein>
<feature type="transmembrane region" description="Helical" evidence="9">
    <location>
        <begin position="202"/>
        <end position="223"/>
    </location>
</feature>
<dbReference type="InterPro" id="IPR020846">
    <property type="entry name" value="MFS_dom"/>
</dbReference>
<feature type="domain" description="Major facilitator superfamily (MFS) profile" evidence="10">
    <location>
        <begin position="1"/>
        <end position="453"/>
    </location>
</feature>
<feature type="transmembrane region" description="Helical" evidence="9">
    <location>
        <begin position="338"/>
        <end position="359"/>
    </location>
</feature>
<gene>
    <name evidence="11" type="primary">dtpD</name>
    <name evidence="11" type="ORF">DMENIID0002_02610</name>
</gene>
<evidence type="ECO:0000256" key="9">
    <source>
        <dbReference type="SAM" id="Phobius"/>
    </source>
</evidence>
<feature type="transmembrane region" description="Helical" evidence="9">
    <location>
        <begin position="12"/>
        <end position="34"/>
    </location>
</feature>
<dbReference type="PROSITE" id="PS50850">
    <property type="entry name" value="MFS"/>
    <property type="match status" value="1"/>
</dbReference>
<keyword evidence="5" id="KW-0571">Peptide transport</keyword>
<evidence type="ECO:0000256" key="4">
    <source>
        <dbReference type="ARBA" id="ARBA00022692"/>
    </source>
</evidence>
<keyword evidence="4 8" id="KW-0812">Transmembrane</keyword>
<evidence type="ECO:0000256" key="2">
    <source>
        <dbReference type="ARBA" id="ARBA00022448"/>
    </source>
</evidence>
<feature type="transmembrane region" description="Helical" evidence="9">
    <location>
        <begin position="67"/>
        <end position="86"/>
    </location>
</feature>
<name>A0AAT9G757_9RICK</name>
<dbReference type="GO" id="GO:0006857">
    <property type="term" value="P:oligopeptide transport"/>
    <property type="evidence" value="ECO:0007669"/>
    <property type="project" value="InterPro"/>
</dbReference>
<dbReference type="CDD" id="cd17346">
    <property type="entry name" value="MFS_DtpA_like"/>
    <property type="match status" value="1"/>
</dbReference>
<dbReference type="InterPro" id="IPR036259">
    <property type="entry name" value="MFS_trans_sf"/>
</dbReference>
<keyword evidence="6 9" id="KW-1133">Transmembrane helix</keyword>
<keyword evidence="5" id="KW-0653">Protein transport</keyword>
<organism evidence="11">
    <name type="scientific">Candidatus Tisiphia endosymbiont of Sergentomyia squamirostris</name>
    <dbReference type="NCBI Taxonomy" id="3113639"/>
    <lineage>
        <taxon>Bacteria</taxon>
        <taxon>Pseudomonadati</taxon>
        <taxon>Pseudomonadota</taxon>
        <taxon>Alphaproteobacteria</taxon>
        <taxon>Rickettsiales</taxon>
        <taxon>Rickettsiaceae</taxon>
        <taxon>Rickettsieae</taxon>
        <taxon>Candidatus Tisiphia</taxon>
    </lineage>
</organism>
<sequence length="459" mass="50063">MASRLGYEDAKAYAIYSLFAAVGYAGPVLGGFLADKLTGFRNMVLLGGIIITIGHLSLTLVELESELIYIGLALIAVGTGMFKGNITNLLGSCYKEDDPERSRGFTLFYVGVNLGSFMASISCSYIAYLYGWHYGFGIAGGGMILGLTIFIKFQHLLGDNGISPRPKLMNKKILGLNIFTILMIASLLFALVVARILISSEFFANILALCGILILGIFIYIIVKSSPLQRKRLTVLLILITFFMCFFALEMQLGSLVNLFTQRNVVNEILGLTIPPAVFQAINPFSIIIFGSLLGAYMKFDKKYATPIFAFGISTMAICFFILYIGCLNANIEGKIGLLYLVSGIAFIGLGELCIGPLIQGQATLLAPKHLKGLVMGIIMLFAAFANLAGILISKFMSIPSINGEVDCLESLEIYKKGFLKIATFNLGLALLFLPCYLFVNKVIAQTSTEKVDQKRQRK</sequence>
<dbReference type="PANTHER" id="PTHR23517:SF15">
    <property type="entry name" value="PROTON-DEPENDENT OLIGOPEPTIDE FAMILY TRANSPORT PROTEIN"/>
    <property type="match status" value="1"/>
</dbReference>
<reference evidence="11" key="1">
    <citation type="submission" date="2024-01" db="EMBL/GenBank/DDBJ databases">
        <title>Sequencing the genomes of a sandfly, Sergentomyia squamirostris, and its two endosymbionts.</title>
        <authorList>
            <person name="Itokawa K."/>
            <person name="Sanjoba C."/>
        </authorList>
    </citation>
    <scope>NUCLEOTIDE SEQUENCE</scope>
    <source>
        <strain evidence="11">RiSSQ</strain>
    </source>
</reference>
<dbReference type="Gene3D" id="1.20.1250.20">
    <property type="entry name" value="MFS general substrate transporter like domains"/>
    <property type="match status" value="1"/>
</dbReference>
<evidence type="ECO:0000256" key="7">
    <source>
        <dbReference type="ARBA" id="ARBA00023136"/>
    </source>
</evidence>
<feature type="transmembrane region" description="Helical" evidence="9">
    <location>
        <begin position="419"/>
        <end position="440"/>
    </location>
</feature>
<feature type="transmembrane region" description="Helical" evidence="9">
    <location>
        <begin position="371"/>
        <end position="393"/>
    </location>
</feature>
<evidence type="ECO:0000313" key="11">
    <source>
        <dbReference type="EMBL" id="BFD45615.1"/>
    </source>
</evidence>
<evidence type="ECO:0000256" key="1">
    <source>
        <dbReference type="ARBA" id="ARBA00004651"/>
    </source>
</evidence>
<keyword evidence="2 8" id="KW-0813">Transport</keyword>
<dbReference type="GO" id="GO:1904680">
    <property type="term" value="F:peptide transmembrane transporter activity"/>
    <property type="evidence" value="ECO:0007669"/>
    <property type="project" value="InterPro"/>
</dbReference>
<evidence type="ECO:0000256" key="3">
    <source>
        <dbReference type="ARBA" id="ARBA00022475"/>
    </source>
</evidence>
<comment type="similarity">
    <text evidence="8">Belongs to the major facilitator superfamily. Proton-dependent oligopeptide transporter (POT/PTR) (TC 2.A.17) family.</text>
</comment>
<dbReference type="PROSITE" id="PS01023">
    <property type="entry name" value="PTR2_2"/>
    <property type="match status" value="1"/>
</dbReference>
<feature type="transmembrane region" description="Helical" evidence="9">
    <location>
        <begin position="235"/>
        <end position="257"/>
    </location>
</feature>
<accession>A0AAT9G757</accession>
<dbReference type="EMBL" id="AP029170">
    <property type="protein sequence ID" value="BFD45615.1"/>
    <property type="molecule type" value="Genomic_DNA"/>
</dbReference>
<keyword evidence="7 9" id="KW-0472">Membrane</keyword>
<evidence type="ECO:0000256" key="8">
    <source>
        <dbReference type="RuleBase" id="RU003755"/>
    </source>
</evidence>
<feature type="transmembrane region" description="Helical" evidence="9">
    <location>
        <begin position="134"/>
        <end position="153"/>
    </location>
</feature>
<dbReference type="InterPro" id="IPR000109">
    <property type="entry name" value="POT_fam"/>
</dbReference>
<keyword evidence="3" id="KW-1003">Cell membrane</keyword>
<feature type="transmembrane region" description="Helical" evidence="9">
    <location>
        <begin position="304"/>
        <end position="326"/>
    </location>
</feature>
<proteinExistence type="inferred from homology"/>
<comment type="subcellular location">
    <subcellularLocation>
        <location evidence="1">Cell membrane</location>
        <topology evidence="1">Multi-pass membrane protein</topology>
    </subcellularLocation>
    <subcellularLocation>
        <location evidence="8">Membrane</location>
        <topology evidence="8">Multi-pass membrane protein</topology>
    </subcellularLocation>
</comment>
<feature type="transmembrane region" description="Helical" evidence="9">
    <location>
        <begin position="277"/>
        <end position="297"/>
    </location>
</feature>